<gene>
    <name evidence="1" type="ORF">DFH07DRAFT_951591</name>
</gene>
<reference evidence="1" key="1">
    <citation type="submission" date="2023-03" db="EMBL/GenBank/DDBJ databases">
        <title>Massive genome expansion in bonnet fungi (Mycena s.s.) driven by repeated elements and novel gene families across ecological guilds.</title>
        <authorList>
            <consortium name="Lawrence Berkeley National Laboratory"/>
            <person name="Harder C.B."/>
            <person name="Miyauchi S."/>
            <person name="Viragh M."/>
            <person name="Kuo A."/>
            <person name="Thoen E."/>
            <person name="Andreopoulos B."/>
            <person name="Lu D."/>
            <person name="Skrede I."/>
            <person name="Drula E."/>
            <person name="Henrissat B."/>
            <person name="Morin E."/>
            <person name="Kohler A."/>
            <person name="Barry K."/>
            <person name="LaButti K."/>
            <person name="Morin E."/>
            <person name="Salamov A."/>
            <person name="Lipzen A."/>
            <person name="Mereny Z."/>
            <person name="Hegedus B."/>
            <person name="Baldrian P."/>
            <person name="Stursova M."/>
            <person name="Weitz H."/>
            <person name="Taylor A."/>
            <person name="Grigoriev I.V."/>
            <person name="Nagy L.G."/>
            <person name="Martin F."/>
            <person name="Kauserud H."/>
        </authorList>
    </citation>
    <scope>NUCLEOTIDE SEQUENCE</scope>
    <source>
        <strain evidence="1">CBHHK188m</strain>
    </source>
</reference>
<protein>
    <submittedName>
        <fullName evidence="1">Uncharacterized protein</fullName>
    </submittedName>
</protein>
<name>A0AAD7NVM2_9AGAR</name>
<dbReference type="Proteomes" id="UP001215280">
    <property type="component" value="Unassembled WGS sequence"/>
</dbReference>
<proteinExistence type="predicted"/>
<comment type="caution">
    <text evidence="1">The sequence shown here is derived from an EMBL/GenBank/DDBJ whole genome shotgun (WGS) entry which is preliminary data.</text>
</comment>
<evidence type="ECO:0000313" key="1">
    <source>
        <dbReference type="EMBL" id="KAJ7776975.1"/>
    </source>
</evidence>
<organism evidence="1 2">
    <name type="scientific">Mycena maculata</name>
    <dbReference type="NCBI Taxonomy" id="230809"/>
    <lineage>
        <taxon>Eukaryota</taxon>
        <taxon>Fungi</taxon>
        <taxon>Dikarya</taxon>
        <taxon>Basidiomycota</taxon>
        <taxon>Agaricomycotina</taxon>
        <taxon>Agaricomycetes</taxon>
        <taxon>Agaricomycetidae</taxon>
        <taxon>Agaricales</taxon>
        <taxon>Marasmiineae</taxon>
        <taxon>Mycenaceae</taxon>
        <taxon>Mycena</taxon>
    </lineage>
</organism>
<keyword evidence="2" id="KW-1185">Reference proteome</keyword>
<accession>A0AAD7NVM2</accession>
<evidence type="ECO:0000313" key="2">
    <source>
        <dbReference type="Proteomes" id="UP001215280"/>
    </source>
</evidence>
<dbReference type="EMBL" id="JARJLG010000011">
    <property type="protein sequence ID" value="KAJ7776975.1"/>
    <property type="molecule type" value="Genomic_DNA"/>
</dbReference>
<sequence>MHQSLHHRDLSKLPSNLCRRAIAAAQGSIGDLLFLSLPITSGKPASDCEFLLPIFYAGLDATPVPGLASRLDSLSPNDAVALSRAIVSLEAVSHLVSTHIVSRGAFVNLWPRCWEWIHLLDMYWDSLPHIESDMSRCYASFAILIVGMGRGEASNAFPAKSGVRTVLVPLGLPGISILGYFQEAIDGSSGTHMDLAALVVEHIKRVAAHKDKEFRGGGLFCIMHLNFLTYGTDVDYEFQEALIHHGIVKAVTLAVCVLSCDGEAFLHPFLQKFIQYFSCPPGSHSIVVSLRAGLLPALVACAQKQQDDLNFLLRRLLDVLSRSLVYRKVLTRLRAALVDLGDGVTVLLGSQVSK</sequence>
<dbReference type="AlphaFoldDB" id="A0AAD7NVM2"/>